<dbReference type="PANTHER" id="PTHR46641:SF2">
    <property type="entry name" value="FMRFAMIDE RECEPTOR"/>
    <property type="match status" value="1"/>
</dbReference>
<evidence type="ECO:0000256" key="4">
    <source>
        <dbReference type="ARBA" id="ARBA00023136"/>
    </source>
</evidence>
<dbReference type="AlphaFoldDB" id="A0A0R3SAR4"/>
<evidence type="ECO:0000313" key="8">
    <source>
        <dbReference type="Proteomes" id="UP000274504"/>
    </source>
</evidence>
<evidence type="ECO:0000256" key="5">
    <source>
        <dbReference type="SAM" id="Phobius"/>
    </source>
</evidence>
<keyword evidence="4 5" id="KW-0472">Membrane</keyword>
<reference evidence="9" key="1">
    <citation type="submission" date="2017-02" db="UniProtKB">
        <authorList>
            <consortium name="WormBaseParasite"/>
        </authorList>
    </citation>
    <scope>IDENTIFICATION</scope>
</reference>
<feature type="domain" description="G-protein coupled receptors family 1 profile" evidence="6">
    <location>
        <begin position="113"/>
        <end position="284"/>
    </location>
</feature>
<dbReference type="PROSITE" id="PS50262">
    <property type="entry name" value="G_PROTEIN_RECEP_F1_2"/>
    <property type="match status" value="1"/>
</dbReference>
<dbReference type="GO" id="GO:0016020">
    <property type="term" value="C:membrane"/>
    <property type="evidence" value="ECO:0007669"/>
    <property type="project" value="UniProtKB-SubCell"/>
</dbReference>
<evidence type="ECO:0000259" key="6">
    <source>
        <dbReference type="PROSITE" id="PS50262"/>
    </source>
</evidence>
<evidence type="ECO:0000313" key="9">
    <source>
        <dbReference type="WBParaSite" id="HDID_0000146801-mRNA-1"/>
    </source>
</evidence>
<dbReference type="InterPro" id="IPR052954">
    <property type="entry name" value="GPCR-Ligand_Int"/>
</dbReference>
<dbReference type="Gene3D" id="1.20.1070.10">
    <property type="entry name" value="Rhodopsin 7-helix transmembrane proteins"/>
    <property type="match status" value="1"/>
</dbReference>
<comment type="subcellular location">
    <subcellularLocation>
        <location evidence="1">Membrane</location>
    </subcellularLocation>
</comment>
<accession>A0A0R3SAR4</accession>
<evidence type="ECO:0000256" key="3">
    <source>
        <dbReference type="ARBA" id="ARBA00022989"/>
    </source>
</evidence>
<feature type="transmembrane region" description="Helical" evidence="5">
    <location>
        <begin position="133"/>
        <end position="150"/>
    </location>
</feature>
<evidence type="ECO:0000256" key="2">
    <source>
        <dbReference type="ARBA" id="ARBA00022692"/>
    </source>
</evidence>
<feature type="transmembrane region" description="Helical" evidence="5">
    <location>
        <begin position="97"/>
        <end position="121"/>
    </location>
</feature>
<name>A0A0R3SAR4_HYMDI</name>
<reference evidence="7 8" key="2">
    <citation type="submission" date="2018-11" db="EMBL/GenBank/DDBJ databases">
        <authorList>
            <consortium name="Pathogen Informatics"/>
        </authorList>
    </citation>
    <scope>NUCLEOTIDE SEQUENCE [LARGE SCALE GENOMIC DNA]</scope>
</reference>
<dbReference type="InterPro" id="IPR017452">
    <property type="entry name" value="GPCR_Rhodpsn_7TM"/>
</dbReference>
<dbReference type="OrthoDB" id="10011262at2759"/>
<feature type="transmembrane region" description="Helical" evidence="5">
    <location>
        <begin position="182"/>
        <end position="203"/>
    </location>
</feature>
<dbReference type="WBParaSite" id="HDID_0000146801-mRNA-1">
    <property type="protein sequence ID" value="HDID_0000146801-mRNA-1"/>
    <property type="gene ID" value="HDID_0000146801"/>
</dbReference>
<dbReference type="EMBL" id="UYSG01000272">
    <property type="protein sequence ID" value="VDL18930.1"/>
    <property type="molecule type" value="Genomic_DNA"/>
</dbReference>
<gene>
    <name evidence="7" type="ORF">HDID_LOCUS1469</name>
</gene>
<organism evidence="9">
    <name type="scientific">Hymenolepis diminuta</name>
    <name type="common">Rat tapeworm</name>
    <dbReference type="NCBI Taxonomy" id="6216"/>
    <lineage>
        <taxon>Eukaryota</taxon>
        <taxon>Metazoa</taxon>
        <taxon>Spiralia</taxon>
        <taxon>Lophotrochozoa</taxon>
        <taxon>Platyhelminthes</taxon>
        <taxon>Cestoda</taxon>
        <taxon>Eucestoda</taxon>
        <taxon>Cyclophyllidea</taxon>
        <taxon>Hymenolepididae</taxon>
        <taxon>Hymenolepis</taxon>
    </lineage>
</organism>
<sequence length="284" mass="32361">MTADLYYDTAKSLKKYCTPEFVKEAQNYPKFGDWCNYISRFKTCSIAPHPSEFSETVPSIMNEATSIATLPPTSPIFRNFTDCYDDYFCGKPWDASLFYMIYGIVFSLLCLAGLLLNLACVVGFNKATNRCGATLYFTLIALLDCLYLALKIPLKVAVHLSGVNFSYQTTAYAQRAAHLVPVALPFTVFFEVSSVWLMVSLLVERYLYLRRGYFSKSVTSIQRHVRIISVVLLLSFCYIIPRFFEFRSVPNLQIPNGYKVVFTSVGNSVIYRYVHTEMETLIVL</sequence>
<keyword evidence="2 5" id="KW-0812">Transmembrane</keyword>
<feature type="transmembrane region" description="Helical" evidence="5">
    <location>
        <begin position="224"/>
        <end position="244"/>
    </location>
</feature>
<dbReference type="SUPFAM" id="SSF81321">
    <property type="entry name" value="Family A G protein-coupled receptor-like"/>
    <property type="match status" value="1"/>
</dbReference>
<dbReference type="PANTHER" id="PTHR46641">
    <property type="entry name" value="FMRFAMIDE RECEPTOR-RELATED"/>
    <property type="match status" value="1"/>
</dbReference>
<dbReference type="Proteomes" id="UP000274504">
    <property type="component" value="Unassembled WGS sequence"/>
</dbReference>
<evidence type="ECO:0000256" key="1">
    <source>
        <dbReference type="ARBA" id="ARBA00004370"/>
    </source>
</evidence>
<keyword evidence="3 5" id="KW-1133">Transmembrane helix</keyword>
<evidence type="ECO:0000313" key="7">
    <source>
        <dbReference type="EMBL" id="VDL18930.1"/>
    </source>
</evidence>
<proteinExistence type="predicted"/>
<protein>
    <submittedName>
        <fullName evidence="9">G_PROTEIN_RECEP_F1_2 domain-containing protein</fullName>
    </submittedName>
</protein>